<dbReference type="PROSITE" id="PS50106">
    <property type="entry name" value="PDZ"/>
    <property type="match status" value="1"/>
</dbReference>
<dbReference type="SMART" id="SM00228">
    <property type="entry name" value="PDZ"/>
    <property type="match status" value="1"/>
</dbReference>
<feature type="region of interest" description="Disordered" evidence="1">
    <location>
        <begin position="40"/>
        <end position="138"/>
    </location>
</feature>
<comment type="caution">
    <text evidence="3">The sequence shown here is derived from an EMBL/GenBank/DDBJ whole genome shotgun (WGS) entry which is preliminary data.</text>
</comment>
<feature type="compositionally biased region" description="Basic and acidic residues" evidence="1">
    <location>
        <begin position="510"/>
        <end position="519"/>
    </location>
</feature>
<feature type="region of interest" description="Disordered" evidence="1">
    <location>
        <begin position="244"/>
        <end position="299"/>
    </location>
</feature>
<feature type="compositionally biased region" description="Polar residues" evidence="1">
    <location>
        <begin position="118"/>
        <end position="138"/>
    </location>
</feature>
<feature type="compositionally biased region" description="Polar residues" evidence="1">
    <location>
        <begin position="375"/>
        <end position="400"/>
    </location>
</feature>
<dbReference type="Proteomes" id="UP001642483">
    <property type="component" value="Unassembled WGS sequence"/>
</dbReference>
<feature type="compositionally biased region" description="Polar residues" evidence="1">
    <location>
        <begin position="82"/>
        <end position="104"/>
    </location>
</feature>
<evidence type="ECO:0000313" key="3">
    <source>
        <dbReference type="EMBL" id="CAK8674759.1"/>
    </source>
</evidence>
<dbReference type="SUPFAM" id="SSF50156">
    <property type="entry name" value="PDZ domain-like"/>
    <property type="match status" value="1"/>
</dbReference>
<dbReference type="InterPro" id="IPR001478">
    <property type="entry name" value="PDZ"/>
</dbReference>
<keyword evidence="4" id="KW-1185">Reference proteome</keyword>
<accession>A0ABP0F4Y2</accession>
<feature type="compositionally biased region" description="Polar residues" evidence="1">
    <location>
        <begin position="604"/>
        <end position="615"/>
    </location>
</feature>
<evidence type="ECO:0000313" key="4">
    <source>
        <dbReference type="Proteomes" id="UP001642483"/>
    </source>
</evidence>
<gene>
    <name evidence="3" type="ORF">CVLEPA_LOCUS4426</name>
</gene>
<dbReference type="PANTHER" id="PTHR14102">
    <property type="entry name" value="PAR-6-RELATED"/>
    <property type="match status" value="1"/>
</dbReference>
<evidence type="ECO:0000259" key="2">
    <source>
        <dbReference type="PROSITE" id="PS50106"/>
    </source>
</evidence>
<protein>
    <recommendedName>
        <fullName evidence="2">PDZ domain-containing protein</fullName>
    </recommendedName>
</protein>
<feature type="compositionally biased region" description="Basic and acidic residues" evidence="1">
    <location>
        <begin position="1"/>
        <end position="10"/>
    </location>
</feature>
<feature type="domain" description="PDZ" evidence="2">
    <location>
        <begin position="769"/>
        <end position="846"/>
    </location>
</feature>
<feature type="region of interest" description="Disordered" evidence="1">
    <location>
        <begin position="364"/>
        <end position="403"/>
    </location>
</feature>
<dbReference type="InterPro" id="IPR036034">
    <property type="entry name" value="PDZ_sf"/>
</dbReference>
<dbReference type="Gene3D" id="2.30.42.10">
    <property type="match status" value="1"/>
</dbReference>
<feature type="compositionally biased region" description="Low complexity" evidence="1">
    <location>
        <begin position="258"/>
        <end position="290"/>
    </location>
</feature>
<feature type="region of interest" description="Disordered" evidence="1">
    <location>
        <begin position="604"/>
        <end position="624"/>
    </location>
</feature>
<name>A0ABP0F4Y2_CLALP</name>
<dbReference type="EMBL" id="CAWYQH010000013">
    <property type="protein sequence ID" value="CAK8674759.1"/>
    <property type="molecule type" value="Genomic_DNA"/>
</dbReference>
<evidence type="ECO:0000256" key="1">
    <source>
        <dbReference type="SAM" id="MobiDB-lite"/>
    </source>
</evidence>
<dbReference type="Pfam" id="PF00595">
    <property type="entry name" value="PDZ"/>
    <property type="match status" value="1"/>
</dbReference>
<feature type="compositionally biased region" description="Polar residues" evidence="1">
    <location>
        <begin position="485"/>
        <end position="508"/>
    </location>
</feature>
<reference evidence="3 4" key="1">
    <citation type="submission" date="2024-02" db="EMBL/GenBank/DDBJ databases">
        <authorList>
            <person name="Daric V."/>
            <person name="Darras S."/>
        </authorList>
    </citation>
    <scope>NUCLEOTIDE SEQUENCE [LARGE SCALE GENOMIC DNA]</scope>
</reference>
<sequence>MQLRDYKDRNPLPSLGNMTSTLPADLKGASTISFTEHSSLVAGRGSVYSHSDESSSDDELREPMAESPPNLSDEESLDAYRNESSINSETSDVMAATTFTSPPNQIARLQEGQRKVVTRTSSRSNFSLGQRTSNHSQTSMFYQAAKPRPPPRKPSQKKIVVADSKTLSEISDRNFAPKEPTTGAQIVTLPYVSRGTAKVQLRRGSFGNGVNKNDVYDVTIKENVPLERTNNLVASFRSTSRDRNHLLEADTSPTRATVSSGYSSSSSVVGSSSLSPSTSNASSASFRSSAPPCDLPEKDTMTTNERIESASRGVSEADVALTLLDEEEEVPKVSSEHEEDDVFPITEWAESEYKRIQETLRRNKTQLSKEETDSGKQINNDQLQNRPSSLGNNASTSSFKDVTVQRPRSAYVIPSSPEQSKQSFVGRNSVCMVEESTPHTMKQRSQIASSYASSRTVMMRFPGMTRSKKDAASRNSRAFAMQAKSQLDLNPSSPEVENFPQSKSTSAIEPNKDGENDVRRAASLSPKAFAPSSLERIKKELSASLANLDQLESNTAPKSFNTVSGATGRHMSERSAFFHDENRLNSCKVPYTSTQSIYTGSTWSLNPASQESHGGSQVERKPSLRNRLKGAFSFQNIRKAISMERLNEDERSMSSSHCYLNELGEDISNPKQKTVSSDMRASRNKLHKASSISSILSTVRMRKRKSRERRALKARNTIAVDPKQIPEYEPETERIRPVSAGKNNDVGRPGHFRPIGKVLQMNGTEGTLLVEMTRPSSGPVGFCLARRKGVGSVYISSLSDSYPDKMYAGLMRLGDEITEINGVNVEQLSLDQIYDLILENERIILLLKPSQVHSV</sequence>
<dbReference type="PANTHER" id="PTHR14102:SF12">
    <property type="entry name" value="CDNA SEQUENCE BC034090"/>
    <property type="match status" value="1"/>
</dbReference>
<feature type="region of interest" description="Disordered" evidence="1">
    <location>
        <begin position="485"/>
        <end position="519"/>
    </location>
</feature>
<feature type="region of interest" description="Disordered" evidence="1">
    <location>
        <begin position="1"/>
        <end position="24"/>
    </location>
</feature>
<feature type="compositionally biased region" description="Basic and acidic residues" evidence="1">
    <location>
        <begin position="364"/>
        <end position="374"/>
    </location>
</feature>
<dbReference type="InterPro" id="IPR051741">
    <property type="entry name" value="PAR6_homolog"/>
</dbReference>
<organism evidence="3 4">
    <name type="scientific">Clavelina lepadiformis</name>
    <name type="common">Light-bulb sea squirt</name>
    <name type="synonym">Ascidia lepadiformis</name>
    <dbReference type="NCBI Taxonomy" id="159417"/>
    <lineage>
        <taxon>Eukaryota</taxon>
        <taxon>Metazoa</taxon>
        <taxon>Chordata</taxon>
        <taxon>Tunicata</taxon>
        <taxon>Ascidiacea</taxon>
        <taxon>Aplousobranchia</taxon>
        <taxon>Clavelinidae</taxon>
        <taxon>Clavelina</taxon>
    </lineage>
</organism>
<proteinExistence type="predicted"/>